<feature type="compositionally biased region" description="Polar residues" evidence="12">
    <location>
        <begin position="489"/>
        <end position="520"/>
    </location>
</feature>
<dbReference type="GO" id="GO:0005524">
    <property type="term" value="F:ATP binding"/>
    <property type="evidence" value="ECO:0007669"/>
    <property type="project" value="UniProtKB-UniRule"/>
</dbReference>
<evidence type="ECO:0000313" key="15">
    <source>
        <dbReference type="EMBL" id="PAA67408.1"/>
    </source>
</evidence>
<dbReference type="PRINTS" id="PR00109">
    <property type="entry name" value="TYRKINASE"/>
</dbReference>
<evidence type="ECO:0000313" key="16">
    <source>
        <dbReference type="Proteomes" id="UP000215902"/>
    </source>
</evidence>
<dbReference type="InterPro" id="IPR000980">
    <property type="entry name" value="SH2"/>
</dbReference>
<dbReference type="Gene3D" id="3.30.505.10">
    <property type="entry name" value="SH2 domain"/>
    <property type="match status" value="1"/>
</dbReference>
<evidence type="ECO:0000256" key="4">
    <source>
        <dbReference type="ARBA" id="ARBA00022777"/>
    </source>
</evidence>
<keyword evidence="16" id="KW-1185">Reference proteome</keyword>
<dbReference type="OrthoDB" id="546826at2759"/>
<dbReference type="STRING" id="282301.A0A267F0Z0"/>
<comment type="similarity">
    <text evidence="10">Belongs to the protein kinase superfamily. Tyr protein kinase family.</text>
</comment>
<dbReference type="Pfam" id="PF07714">
    <property type="entry name" value="PK_Tyr_Ser-Thr"/>
    <property type="match status" value="1"/>
</dbReference>
<keyword evidence="4 10" id="KW-0418">Kinase</keyword>
<evidence type="ECO:0000259" key="14">
    <source>
        <dbReference type="PROSITE" id="PS50011"/>
    </source>
</evidence>
<dbReference type="SUPFAM" id="SSF56112">
    <property type="entry name" value="Protein kinase-like (PK-like)"/>
    <property type="match status" value="1"/>
</dbReference>
<feature type="binding site" evidence="9">
    <location>
        <position position="690"/>
    </location>
    <ligand>
        <name>ATP</name>
        <dbReference type="ChEBI" id="CHEBI:30616"/>
    </ligand>
</feature>
<evidence type="ECO:0000256" key="8">
    <source>
        <dbReference type="PROSITE-ProRule" id="PRU00191"/>
    </source>
</evidence>
<dbReference type="InterPro" id="IPR035849">
    <property type="entry name" value="Fes/Fps/Fer_SH2"/>
</dbReference>
<comment type="caution">
    <text evidence="15">The sequence shown here is derived from an EMBL/GenBank/DDBJ whole genome shotgun (WGS) entry which is preliminary data.</text>
</comment>
<dbReference type="SMART" id="SM00252">
    <property type="entry name" value="SH2"/>
    <property type="match status" value="1"/>
</dbReference>
<dbReference type="CDD" id="cd10361">
    <property type="entry name" value="SH2_Fps_family"/>
    <property type="match status" value="1"/>
</dbReference>
<proteinExistence type="inferred from homology"/>
<dbReference type="Gene3D" id="1.10.510.10">
    <property type="entry name" value="Transferase(Phosphotransferase) domain 1"/>
    <property type="match status" value="1"/>
</dbReference>
<evidence type="ECO:0000256" key="10">
    <source>
        <dbReference type="RuleBase" id="RU362096"/>
    </source>
</evidence>
<keyword evidence="2 10" id="KW-0808">Transferase</keyword>
<dbReference type="SMART" id="SM00219">
    <property type="entry name" value="TyrKc"/>
    <property type="match status" value="1"/>
</dbReference>
<keyword evidence="6 10" id="KW-0829">Tyrosine-protein kinase</keyword>
<dbReference type="Proteomes" id="UP000215902">
    <property type="component" value="Unassembled WGS sequence"/>
</dbReference>
<dbReference type="EMBL" id="NIVC01001484">
    <property type="protein sequence ID" value="PAA67408.1"/>
    <property type="molecule type" value="Genomic_DNA"/>
</dbReference>
<feature type="domain" description="SH2" evidence="13">
    <location>
        <begin position="563"/>
        <end position="651"/>
    </location>
</feature>
<feature type="coiled-coil region" evidence="11">
    <location>
        <begin position="109"/>
        <end position="136"/>
    </location>
</feature>
<keyword evidence="8" id="KW-0727">SH2 domain</keyword>
<keyword evidence="1" id="KW-0597">Phosphoprotein</keyword>
<dbReference type="PROSITE" id="PS00107">
    <property type="entry name" value="PROTEIN_KINASE_ATP"/>
    <property type="match status" value="1"/>
</dbReference>
<dbReference type="InterPro" id="IPR036860">
    <property type="entry name" value="SH2_dom_sf"/>
</dbReference>
<keyword evidence="3 9" id="KW-0547">Nucleotide-binding</keyword>
<dbReference type="InterPro" id="IPR027267">
    <property type="entry name" value="AH/BAR_dom_sf"/>
</dbReference>
<organism evidence="15 16">
    <name type="scientific">Macrostomum lignano</name>
    <dbReference type="NCBI Taxonomy" id="282301"/>
    <lineage>
        <taxon>Eukaryota</taxon>
        <taxon>Metazoa</taxon>
        <taxon>Spiralia</taxon>
        <taxon>Lophotrochozoa</taxon>
        <taxon>Platyhelminthes</taxon>
        <taxon>Rhabditophora</taxon>
        <taxon>Macrostomorpha</taxon>
        <taxon>Macrostomida</taxon>
        <taxon>Macrostomidae</taxon>
        <taxon>Macrostomum</taxon>
    </lineage>
</organism>
<dbReference type="PROSITE" id="PS50011">
    <property type="entry name" value="PROTEIN_KINASE_DOM"/>
    <property type="match status" value="1"/>
</dbReference>
<dbReference type="FunFam" id="1.10.510.10:FF:000554">
    <property type="entry name" value="Predicted protein"/>
    <property type="match status" value="1"/>
</dbReference>
<dbReference type="InterPro" id="IPR050198">
    <property type="entry name" value="Non-receptor_tyrosine_kinases"/>
</dbReference>
<comment type="catalytic activity">
    <reaction evidence="7 10">
        <text>L-tyrosyl-[protein] + ATP = O-phospho-L-tyrosyl-[protein] + ADP + H(+)</text>
        <dbReference type="Rhea" id="RHEA:10596"/>
        <dbReference type="Rhea" id="RHEA-COMP:10136"/>
        <dbReference type="Rhea" id="RHEA-COMP:20101"/>
        <dbReference type="ChEBI" id="CHEBI:15378"/>
        <dbReference type="ChEBI" id="CHEBI:30616"/>
        <dbReference type="ChEBI" id="CHEBI:46858"/>
        <dbReference type="ChEBI" id="CHEBI:61978"/>
        <dbReference type="ChEBI" id="CHEBI:456216"/>
        <dbReference type="EC" id="2.7.10.2"/>
    </reaction>
</comment>
<dbReference type="InterPro" id="IPR017441">
    <property type="entry name" value="Protein_kinase_ATP_BS"/>
</dbReference>
<evidence type="ECO:0000256" key="5">
    <source>
        <dbReference type="ARBA" id="ARBA00022840"/>
    </source>
</evidence>
<sequence length="917" mass="102623">MGTYFLPHPATMSAFHEDELAVYGCLFKFMQARARIESDYANALRAAHAEFAGKPLPTKIMVGTPVYKLWQAVLSNTQALSGQLSSQLTQLNTNLHQLALLCQERKMLKKRYLTEKAQLDAEARRLADEAAKTEHQYMKQLDKVVYDREKFELLASRRRRSSTASGGSSTRSSKMENYRMQYLKSSVKLHNCHNKLVLCIDEANSHSDLAENSQTPALCEYVENTACDCAQRCVAVMEEAGAHLAHSNEAFAGLQSQLMRALREIRVVSDYQRLGEEAAVARLGNNSRQGGQLGRQPQLQRLASRSQQQLQQVGRPMLAFNAQLLREYSGRLKPGQLSYDSFTREHLLEHLQALNDRRSVVEPQLADRRAYLAELSRDSNFTSSEQNSARARELIQLRYECSSLECRLSKIDRQIGLISGLVNQYPNGSEVPMGLSLDYGPGSGQGLRHMSSTEILNHPASADRGFGFDRLQRFGSSIGKRLRRHRRSTSMVSLSQSRTRSNSVTQSSRSVFQQSTADIPSSSGVSGGVSGGGMNSQSSPEPQAHSSHIADVHATKDIVEQAWYHGLLPRDMANQLLAEDGDFLVRSGDDKYVLVVMHRQQCRHFVISGTEDGMYKIDADKYRNMPAMVYHLLDKGLPVTQASQARLFRPVARLPWQLANQDVSVIERIGKGEFGQVYRGTYQGRAVAVKTCGSDPTRFVAEGRLLLTLQHQNIVQVYGIALLRQPVLLVMEYLSHGSLLAYLRANRSALEPNDLLYMSLDAACGLAYLETKQFIHRDIAARNCLVNDAKVVKIADFGMCRTEGVYQVSGGLKQIPIKWTSPESLNSGTYTLKSDCWSFGILLWEIFSFGESPYSGLTNKETRARVEAGYRLPQPPDCPDWVYRLMASCWDIDPEQRPPMSTVYSTLLSKINRTSTV</sequence>
<evidence type="ECO:0000256" key="9">
    <source>
        <dbReference type="PROSITE-ProRule" id="PRU10141"/>
    </source>
</evidence>
<dbReference type="SUPFAM" id="SSF103657">
    <property type="entry name" value="BAR/IMD domain-like"/>
    <property type="match status" value="1"/>
</dbReference>
<gene>
    <name evidence="15" type="ORF">BOX15_Mlig032819g1</name>
</gene>
<dbReference type="EC" id="2.7.10.2" evidence="10"/>
<dbReference type="InterPro" id="IPR020635">
    <property type="entry name" value="Tyr_kinase_cat_dom"/>
</dbReference>
<evidence type="ECO:0000256" key="12">
    <source>
        <dbReference type="SAM" id="MobiDB-lite"/>
    </source>
</evidence>
<evidence type="ECO:0000256" key="1">
    <source>
        <dbReference type="ARBA" id="ARBA00022553"/>
    </source>
</evidence>
<evidence type="ECO:0000256" key="2">
    <source>
        <dbReference type="ARBA" id="ARBA00022679"/>
    </source>
</evidence>
<dbReference type="Gene3D" id="1.20.1270.60">
    <property type="entry name" value="Arfaptin homology (AH) domain/BAR domain"/>
    <property type="match status" value="1"/>
</dbReference>
<feature type="region of interest" description="Disordered" evidence="12">
    <location>
        <begin position="479"/>
        <end position="548"/>
    </location>
</feature>
<reference evidence="15 16" key="1">
    <citation type="submission" date="2017-06" db="EMBL/GenBank/DDBJ databases">
        <title>A platform for efficient transgenesis in Macrostomum lignano, a flatworm model organism for stem cell research.</title>
        <authorList>
            <person name="Berezikov E."/>
        </authorList>
    </citation>
    <scope>NUCLEOTIDE SEQUENCE [LARGE SCALE GENOMIC DNA]</scope>
    <source>
        <strain evidence="15">DV1</strain>
        <tissue evidence="15">Whole organism</tissue>
    </source>
</reference>
<dbReference type="PROSITE" id="PS00109">
    <property type="entry name" value="PROTEIN_KINASE_TYR"/>
    <property type="match status" value="1"/>
</dbReference>
<dbReference type="PANTHER" id="PTHR24418">
    <property type="entry name" value="TYROSINE-PROTEIN KINASE"/>
    <property type="match status" value="1"/>
</dbReference>
<feature type="domain" description="Protein kinase" evidence="14">
    <location>
        <begin position="663"/>
        <end position="907"/>
    </location>
</feature>
<evidence type="ECO:0000256" key="7">
    <source>
        <dbReference type="ARBA" id="ARBA00051245"/>
    </source>
</evidence>
<keyword evidence="5 9" id="KW-0067">ATP-binding</keyword>
<dbReference type="InterPro" id="IPR001245">
    <property type="entry name" value="Ser-Thr/Tyr_kinase_cat_dom"/>
</dbReference>
<feature type="compositionally biased region" description="Gly residues" evidence="12">
    <location>
        <begin position="525"/>
        <end position="534"/>
    </location>
</feature>
<accession>A0A267F0Z0</accession>
<dbReference type="InterPro" id="IPR011009">
    <property type="entry name" value="Kinase-like_dom_sf"/>
</dbReference>
<protein>
    <recommendedName>
        <fullName evidence="10">Tyrosine-protein kinase</fullName>
        <ecNumber evidence="10">2.7.10.2</ecNumber>
    </recommendedName>
</protein>
<dbReference type="InterPro" id="IPR008266">
    <property type="entry name" value="Tyr_kinase_AS"/>
</dbReference>
<keyword evidence="11" id="KW-0175">Coiled coil</keyword>
<evidence type="ECO:0000256" key="6">
    <source>
        <dbReference type="ARBA" id="ARBA00023137"/>
    </source>
</evidence>
<dbReference type="GO" id="GO:0004715">
    <property type="term" value="F:non-membrane spanning protein tyrosine kinase activity"/>
    <property type="evidence" value="ECO:0007669"/>
    <property type="project" value="UniProtKB-EC"/>
</dbReference>
<dbReference type="SUPFAM" id="SSF55550">
    <property type="entry name" value="SH2 domain"/>
    <property type="match status" value="1"/>
</dbReference>
<dbReference type="AlphaFoldDB" id="A0A267F0Z0"/>
<name>A0A267F0Z0_9PLAT</name>
<dbReference type="PROSITE" id="PS50001">
    <property type="entry name" value="SH2"/>
    <property type="match status" value="1"/>
</dbReference>
<evidence type="ECO:0000256" key="11">
    <source>
        <dbReference type="SAM" id="Coils"/>
    </source>
</evidence>
<dbReference type="InterPro" id="IPR000719">
    <property type="entry name" value="Prot_kinase_dom"/>
</dbReference>
<evidence type="ECO:0000256" key="3">
    <source>
        <dbReference type="ARBA" id="ARBA00022741"/>
    </source>
</evidence>
<dbReference type="Pfam" id="PF00017">
    <property type="entry name" value="SH2"/>
    <property type="match status" value="1"/>
</dbReference>
<evidence type="ECO:0000259" key="13">
    <source>
        <dbReference type="PROSITE" id="PS50001"/>
    </source>
</evidence>